<keyword evidence="1" id="KW-0812">Transmembrane</keyword>
<accession>A0ABV6N7X4</accession>
<proteinExistence type="predicted"/>
<keyword evidence="1" id="KW-1133">Transmembrane helix</keyword>
<sequence length="501" mass="55391">MKCQQCGWDDHGDFAFCENCGAKQAPASMDTATKDATRYLCAAVQLDPGLNDSALRGILHEEHRAVASSPGIDLVTVLKYGLAARQRHLLRDGVLGAILFLFVIVFLGSPGTALALLVPLGLCAWLTVFIESMVANYSVVAAELSRDRFDPAKAPQPVNRQDRLRLAEIEARDRGNVTVFAGYSPFVGYGRTAGRWSFTLDVAKPAEDRTLVAFTAQELRDFIAADVARLALPGVEVENRMFINGLDLLHGFEPEVQKAVLPDELAAPVSRVDDAVFDRLQDDPQSRARPYLVLRIGGWSGQLVVTMFLRFALLPQKDVLFVEANYSLLTPIRHEYLAIDRLLPRPTWRQVSRLVSASLVKTLPALFGGFFRTVSVPLAALGRPRKLRREAREITEDRTFNYGAGPSLREQAADGAYHRYFQQLDREMYGKLAERRVIDALTRFLEDHGVDTSELVERTTTILNHGIYVAGDGRIDAKSIAVGSNAVARTINRVTEAGRKG</sequence>
<protein>
    <recommendedName>
        <fullName evidence="4">Zinc ribbon domain-containing protein</fullName>
    </recommendedName>
</protein>
<name>A0ABV6N7X4_9PSEU</name>
<gene>
    <name evidence="2" type="ORF">ACFFH7_43925</name>
</gene>
<evidence type="ECO:0000256" key="1">
    <source>
        <dbReference type="SAM" id="Phobius"/>
    </source>
</evidence>
<comment type="caution">
    <text evidence="2">The sequence shown here is derived from an EMBL/GenBank/DDBJ whole genome shotgun (WGS) entry which is preliminary data.</text>
</comment>
<organism evidence="2 3">
    <name type="scientific">Kutzneria chonburiensis</name>
    <dbReference type="NCBI Taxonomy" id="1483604"/>
    <lineage>
        <taxon>Bacteria</taxon>
        <taxon>Bacillati</taxon>
        <taxon>Actinomycetota</taxon>
        <taxon>Actinomycetes</taxon>
        <taxon>Pseudonocardiales</taxon>
        <taxon>Pseudonocardiaceae</taxon>
        <taxon>Kutzneria</taxon>
    </lineage>
</organism>
<dbReference type="EMBL" id="JBHLUD010000016">
    <property type="protein sequence ID" value="MFC0548519.1"/>
    <property type="molecule type" value="Genomic_DNA"/>
</dbReference>
<evidence type="ECO:0000313" key="3">
    <source>
        <dbReference type="Proteomes" id="UP001589810"/>
    </source>
</evidence>
<keyword evidence="1" id="KW-0472">Membrane</keyword>
<evidence type="ECO:0000313" key="2">
    <source>
        <dbReference type="EMBL" id="MFC0548519.1"/>
    </source>
</evidence>
<dbReference type="Proteomes" id="UP001589810">
    <property type="component" value="Unassembled WGS sequence"/>
</dbReference>
<reference evidence="2 3" key="1">
    <citation type="submission" date="2024-09" db="EMBL/GenBank/DDBJ databases">
        <authorList>
            <person name="Sun Q."/>
            <person name="Mori K."/>
        </authorList>
    </citation>
    <scope>NUCLEOTIDE SEQUENCE [LARGE SCALE GENOMIC DNA]</scope>
    <source>
        <strain evidence="2 3">TBRC 1432</strain>
    </source>
</reference>
<keyword evidence="3" id="KW-1185">Reference proteome</keyword>
<feature type="transmembrane region" description="Helical" evidence="1">
    <location>
        <begin position="89"/>
        <end position="108"/>
    </location>
</feature>
<evidence type="ECO:0008006" key="4">
    <source>
        <dbReference type="Google" id="ProtNLM"/>
    </source>
</evidence>
<dbReference type="RefSeq" id="WP_273943940.1">
    <property type="nucleotide sequence ID" value="NZ_CP097263.1"/>
</dbReference>